<evidence type="ECO:0000256" key="6">
    <source>
        <dbReference type="ARBA" id="ARBA00023163"/>
    </source>
</evidence>
<evidence type="ECO:0000256" key="1">
    <source>
        <dbReference type="ARBA" id="ARBA00003782"/>
    </source>
</evidence>
<keyword evidence="7" id="KW-0732">Signal</keyword>
<gene>
    <name evidence="9" type="ORF">RCOM_0019010</name>
</gene>
<dbReference type="Pfam" id="PF00144">
    <property type="entry name" value="Beta-lactamase"/>
    <property type="match status" value="1"/>
</dbReference>
<accession>B9T7I5</accession>
<name>B9T7I5_RICCO</name>
<evidence type="ECO:0000313" key="9">
    <source>
        <dbReference type="EMBL" id="EEF28198.1"/>
    </source>
</evidence>
<dbReference type="InParanoid" id="B9T7I5"/>
<reference evidence="10" key="1">
    <citation type="journal article" date="2010" name="Nat. Biotechnol.">
        <title>Draft genome sequence of the oilseed species Ricinus communis.</title>
        <authorList>
            <person name="Chan A.P."/>
            <person name="Crabtree J."/>
            <person name="Zhao Q."/>
            <person name="Lorenzi H."/>
            <person name="Orvis J."/>
            <person name="Puiu D."/>
            <person name="Melake-Berhan A."/>
            <person name="Jones K.M."/>
            <person name="Redman J."/>
            <person name="Chen G."/>
            <person name="Cahoon E.B."/>
            <person name="Gedil M."/>
            <person name="Stanke M."/>
            <person name="Haas B.J."/>
            <person name="Wortman J.R."/>
            <person name="Fraser-Liggett C.M."/>
            <person name="Ravel J."/>
            <person name="Rabinowicz P.D."/>
        </authorList>
    </citation>
    <scope>NUCLEOTIDE SEQUENCE [LARGE SCALE GENOMIC DNA]</scope>
    <source>
        <strain evidence="10">cv. Hale</strain>
    </source>
</reference>
<feature type="signal peptide" evidence="7">
    <location>
        <begin position="1"/>
        <end position="18"/>
    </location>
</feature>
<proteinExistence type="inferred from homology"/>
<dbReference type="SUPFAM" id="SSF46785">
    <property type="entry name" value="Winged helix' DNA-binding domain"/>
    <property type="match status" value="1"/>
</dbReference>
<keyword evidence="4" id="KW-0805">Transcription regulation</keyword>
<dbReference type="AlphaFoldDB" id="B9T7I5"/>
<protein>
    <recommendedName>
        <fullName evidence="3">Probable RuBisCO transcriptional regulator</fullName>
    </recommendedName>
</protein>
<evidence type="ECO:0000256" key="4">
    <source>
        <dbReference type="ARBA" id="ARBA00023015"/>
    </source>
</evidence>
<dbReference type="eggNOG" id="ENOG502SP1F">
    <property type="taxonomic scope" value="Eukaryota"/>
</dbReference>
<comment type="function">
    <text evidence="1">Trans-acting transcriptional regulator of RuBisCO genes (rbcL and rbcS) expression.</text>
</comment>
<keyword evidence="6" id="KW-0804">Transcription</keyword>
<dbReference type="InterPro" id="IPR001466">
    <property type="entry name" value="Beta-lactam-related"/>
</dbReference>
<dbReference type="PANTHER" id="PTHR30537">
    <property type="entry name" value="HTH-TYPE TRANSCRIPTIONAL REGULATOR"/>
    <property type="match status" value="1"/>
</dbReference>
<dbReference type="InterPro" id="IPR036388">
    <property type="entry name" value="WH-like_DNA-bd_sf"/>
</dbReference>
<dbReference type="InterPro" id="IPR058163">
    <property type="entry name" value="LysR-type_TF_proteobact-type"/>
</dbReference>
<dbReference type="EMBL" id="EQ974753">
    <property type="protein sequence ID" value="EEF28198.1"/>
    <property type="molecule type" value="Genomic_DNA"/>
</dbReference>
<dbReference type="GO" id="GO:0003700">
    <property type="term" value="F:DNA-binding transcription factor activity"/>
    <property type="evidence" value="ECO:0007669"/>
    <property type="project" value="InterPro"/>
</dbReference>
<feature type="domain" description="HTH lysR-type" evidence="8">
    <location>
        <begin position="277"/>
        <end position="332"/>
    </location>
</feature>
<keyword evidence="10" id="KW-1185">Reference proteome</keyword>
<dbReference type="PANTHER" id="PTHR30537:SF5">
    <property type="entry name" value="HTH-TYPE TRANSCRIPTIONAL ACTIVATOR TTDR-RELATED"/>
    <property type="match status" value="1"/>
</dbReference>
<dbReference type="Gene3D" id="3.40.190.290">
    <property type="match status" value="1"/>
</dbReference>
<evidence type="ECO:0000256" key="7">
    <source>
        <dbReference type="SAM" id="SignalP"/>
    </source>
</evidence>
<feature type="chain" id="PRO_5002890068" description="Probable RuBisCO transcriptional regulator" evidence="7">
    <location>
        <begin position="19"/>
        <end position="606"/>
    </location>
</feature>
<dbReference type="SUPFAM" id="SSF56601">
    <property type="entry name" value="beta-lactamase/transpeptidase-like"/>
    <property type="match status" value="1"/>
</dbReference>
<organism evidence="9 10">
    <name type="scientific">Ricinus communis</name>
    <name type="common">Castor bean</name>
    <dbReference type="NCBI Taxonomy" id="3988"/>
    <lineage>
        <taxon>Eukaryota</taxon>
        <taxon>Viridiplantae</taxon>
        <taxon>Streptophyta</taxon>
        <taxon>Embryophyta</taxon>
        <taxon>Tracheophyta</taxon>
        <taxon>Spermatophyta</taxon>
        <taxon>Magnoliopsida</taxon>
        <taxon>eudicotyledons</taxon>
        <taxon>Gunneridae</taxon>
        <taxon>Pentapetalae</taxon>
        <taxon>rosids</taxon>
        <taxon>fabids</taxon>
        <taxon>Malpighiales</taxon>
        <taxon>Euphorbiaceae</taxon>
        <taxon>Acalyphoideae</taxon>
        <taxon>Acalypheae</taxon>
        <taxon>Ricinus</taxon>
    </lineage>
</organism>
<keyword evidence="9" id="KW-0456">Lyase</keyword>
<dbReference type="InterPro" id="IPR012338">
    <property type="entry name" value="Beta-lactam/transpept-like"/>
</dbReference>
<dbReference type="Pfam" id="PF03466">
    <property type="entry name" value="LysR_substrate"/>
    <property type="match status" value="1"/>
</dbReference>
<dbReference type="SUPFAM" id="SSF53850">
    <property type="entry name" value="Periplasmic binding protein-like II"/>
    <property type="match status" value="1"/>
</dbReference>
<evidence type="ECO:0000256" key="5">
    <source>
        <dbReference type="ARBA" id="ARBA00023125"/>
    </source>
</evidence>
<dbReference type="Gene3D" id="1.10.10.10">
    <property type="entry name" value="Winged helix-like DNA-binding domain superfamily/Winged helix DNA-binding domain"/>
    <property type="match status" value="1"/>
</dbReference>
<sequence>MLLSIGISLSVVPDAAHAARGNPRLEYYNQSIDTMIADFMEEKRISGMTLAIVEAPYIPRVSGYGESDTTKKLLASGGTIWNAGQITQAFTAVAVMQLVEAGELDLHASIATYVDGLPASWKKITVMQLLQHATGLPDYRKASGFDSTSEYTPPQLIDLTGKSKPAFEPGTRVAESATDFLLLGLAIEHASGMSYHDFIWSGQIKPLGLTHTMFVEDFDKFAAIDPVEANGMRHRLFGHDARYINPVEPATAVGEKWAVENETVHLDYSEGIMDRVLHAMSVFTHVARMGSFTAAAEALGVTAASTSTVVRQLEARLNVTLLQRSTRSMRLTTEGTQYYEHCLRVLGDIDDMERHLKGSSVIPRGRISINVAEEIAHTIVPPIGDFLARYPTMDLRIGIEGDPLGIIDKGVDCAIVVGNLANSSLRSRTVGSCQAATVASPDYLRAHGVPRSVLDLHHHTVIHYSLKPFGSARYFRFNADGDDIQLKLVEKICVSSTQAMLNYAVDGVGVAQLCRLIAARDLSAGRLVEILDQCRPDPLPVSVLYSDRRHMPMSVRAFIDWVVLYLQRANDVSSPVANISLDDTAAVKGERRRPTFPAEPAYSVLG</sequence>
<dbReference type="InterPro" id="IPR005119">
    <property type="entry name" value="LysR_subst-bd"/>
</dbReference>
<dbReference type="Proteomes" id="UP000008311">
    <property type="component" value="Unassembled WGS sequence"/>
</dbReference>
<evidence type="ECO:0000259" key="8">
    <source>
        <dbReference type="PROSITE" id="PS50931"/>
    </source>
</evidence>
<evidence type="ECO:0000256" key="2">
    <source>
        <dbReference type="ARBA" id="ARBA00009437"/>
    </source>
</evidence>
<comment type="similarity">
    <text evidence="2">Belongs to the LysR transcriptional regulatory family.</text>
</comment>
<evidence type="ECO:0000256" key="3">
    <source>
        <dbReference type="ARBA" id="ARBA00018907"/>
    </source>
</evidence>
<dbReference type="Pfam" id="PF00126">
    <property type="entry name" value="HTH_1"/>
    <property type="match status" value="1"/>
</dbReference>
<dbReference type="InterPro" id="IPR036390">
    <property type="entry name" value="WH_DNA-bd_sf"/>
</dbReference>
<dbReference type="FunFam" id="1.10.10.10:FF:000001">
    <property type="entry name" value="LysR family transcriptional regulator"/>
    <property type="match status" value="1"/>
</dbReference>
<dbReference type="PROSITE" id="PS50931">
    <property type="entry name" value="HTH_LYSR"/>
    <property type="match status" value="1"/>
</dbReference>
<dbReference type="InterPro" id="IPR000847">
    <property type="entry name" value="LysR_HTH_N"/>
</dbReference>
<dbReference type="Gene3D" id="3.40.710.10">
    <property type="entry name" value="DD-peptidase/beta-lactamase superfamily"/>
    <property type="match status" value="1"/>
</dbReference>
<dbReference type="GO" id="GO:0016829">
    <property type="term" value="F:lyase activity"/>
    <property type="evidence" value="ECO:0007669"/>
    <property type="project" value="UniProtKB-KW"/>
</dbReference>
<keyword evidence="5" id="KW-0238">DNA-binding</keyword>
<dbReference type="GO" id="GO:0003677">
    <property type="term" value="F:DNA binding"/>
    <property type="evidence" value="ECO:0007669"/>
    <property type="project" value="UniProtKB-KW"/>
</dbReference>
<evidence type="ECO:0000313" key="10">
    <source>
        <dbReference type="Proteomes" id="UP000008311"/>
    </source>
</evidence>